<dbReference type="CDD" id="cd21037">
    <property type="entry name" value="MLKL_NTD"/>
    <property type="match status" value="1"/>
</dbReference>
<accession>A0A8H6Z944</accession>
<dbReference type="InterPro" id="IPR036537">
    <property type="entry name" value="Adaptor_Cbl_N_dom_sf"/>
</dbReference>
<name>A0A8H6Z944_9AGAR</name>
<dbReference type="GO" id="GO:0007166">
    <property type="term" value="P:cell surface receptor signaling pathway"/>
    <property type="evidence" value="ECO:0007669"/>
    <property type="project" value="InterPro"/>
</dbReference>
<dbReference type="Gene3D" id="1.20.930.20">
    <property type="entry name" value="Adaptor protein Cbl, N-terminal domain"/>
    <property type="match status" value="1"/>
</dbReference>
<dbReference type="InterPro" id="IPR059179">
    <property type="entry name" value="MLKL-like_MCAfunc"/>
</dbReference>
<organism evidence="1 2">
    <name type="scientific">Mycena sanguinolenta</name>
    <dbReference type="NCBI Taxonomy" id="230812"/>
    <lineage>
        <taxon>Eukaryota</taxon>
        <taxon>Fungi</taxon>
        <taxon>Dikarya</taxon>
        <taxon>Basidiomycota</taxon>
        <taxon>Agaricomycotina</taxon>
        <taxon>Agaricomycetes</taxon>
        <taxon>Agaricomycetidae</taxon>
        <taxon>Agaricales</taxon>
        <taxon>Marasmiineae</taxon>
        <taxon>Mycenaceae</taxon>
        <taxon>Mycena</taxon>
    </lineage>
</organism>
<proteinExistence type="predicted"/>
<dbReference type="OrthoDB" id="3015449at2759"/>
<dbReference type="AlphaFoldDB" id="A0A8H6Z944"/>
<comment type="caution">
    <text evidence="1">The sequence shown here is derived from an EMBL/GenBank/DDBJ whole genome shotgun (WGS) entry which is preliminary data.</text>
</comment>
<reference evidence="1" key="1">
    <citation type="submission" date="2020-05" db="EMBL/GenBank/DDBJ databases">
        <title>Mycena genomes resolve the evolution of fungal bioluminescence.</title>
        <authorList>
            <person name="Tsai I.J."/>
        </authorList>
    </citation>
    <scope>NUCLEOTIDE SEQUENCE</scope>
    <source>
        <strain evidence="1">160909Yilan</strain>
    </source>
</reference>
<protein>
    <submittedName>
        <fullName evidence="1">Uncharacterized protein</fullName>
    </submittedName>
</protein>
<keyword evidence="2" id="KW-1185">Reference proteome</keyword>
<evidence type="ECO:0000313" key="2">
    <source>
        <dbReference type="Proteomes" id="UP000623467"/>
    </source>
</evidence>
<gene>
    <name evidence="1" type="ORF">MSAN_00514900</name>
</gene>
<dbReference type="EMBL" id="JACAZH010000003">
    <property type="protein sequence ID" value="KAF7373072.1"/>
    <property type="molecule type" value="Genomic_DNA"/>
</dbReference>
<dbReference type="Proteomes" id="UP000623467">
    <property type="component" value="Unassembled WGS sequence"/>
</dbReference>
<evidence type="ECO:0000313" key="1">
    <source>
        <dbReference type="EMBL" id="KAF7373072.1"/>
    </source>
</evidence>
<sequence>MPPSSQFTTERIPEYTAVAANALRDVATATQIPFLNQVCTLALELVPIVQNTKFQKARCFRIMEEIHHLLSALASLSIQSEDMEFRGLWDDIAQHAVILQKIDSCLRAQQELGKVKRLFKQSEITTQLDACEAELRAALNSFTMKQRAETALAVAEFSIDGEKRNQELLELISTRNSSFYSVLNWQKLPQHQFWIAILTSRIPTNI</sequence>